<dbReference type="AlphaFoldDB" id="A0A3N2Q1M1"/>
<dbReference type="InterPro" id="IPR014752">
    <property type="entry name" value="Arrestin-like_C"/>
</dbReference>
<dbReference type="Gene3D" id="2.60.40.640">
    <property type="match status" value="1"/>
</dbReference>
<evidence type="ECO:0000256" key="1">
    <source>
        <dbReference type="SAM" id="MobiDB-lite"/>
    </source>
</evidence>
<dbReference type="OrthoDB" id="2283785at2759"/>
<accession>A0A3N2Q1M1</accession>
<keyword evidence="3" id="KW-1185">Reference proteome</keyword>
<gene>
    <name evidence="2" type="ORF">SODALDRAFT_271994</name>
</gene>
<evidence type="ECO:0000313" key="2">
    <source>
        <dbReference type="EMBL" id="ROT40657.1"/>
    </source>
</evidence>
<reference evidence="2 3" key="1">
    <citation type="journal article" date="2018" name="Mol. Ecol.">
        <title>The obligate alkalophilic soda-lake fungus Sodiomyces alkalinus has shifted to a protein diet.</title>
        <authorList>
            <person name="Grum-Grzhimaylo A.A."/>
            <person name="Falkoski D.L."/>
            <person name="van den Heuvel J."/>
            <person name="Valero-Jimenez C.A."/>
            <person name="Min B."/>
            <person name="Choi I.G."/>
            <person name="Lipzen A."/>
            <person name="Daum C.G."/>
            <person name="Aanen D.K."/>
            <person name="Tsang A."/>
            <person name="Henrissat B."/>
            <person name="Bilanenko E.N."/>
            <person name="de Vries R.P."/>
            <person name="van Kan J.A.L."/>
            <person name="Grigoriev I.V."/>
            <person name="Debets A.J.M."/>
        </authorList>
    </citation>
    <scope>NUCLEOTIDE SEQUENCE [LARGE SCALE GENOMIC DNA]</scope>
    <source>
        <strain evidence="2 3">F11</strain>
    </source>
</reference>
<feature type="compositionally biased region" description="Polar residues" evidence="1">
    <location>
        <begin position="319"/>
        <end position="336"/>
    </location>
</feature>
<feature type="compositionally biased region" description="Basic and acidic residues" evidence="1">
    <location>
        <begin position="337"/>
        <end position="363"/>
    </location>
</feature>
<name>A0A3N2Q1M1_SODAK</name>
<proteinExistence type="predicted"/>
<dbReference type="PANTHER" id="PTHR31904">
    <property type="entry name" value="BYPASS OF STOP CODON PROTEIN 5-RELATED"/>
    <property type="match status" value="1"/>
</dbReference>
<dbReference type="Proteomes" id="UP000272025">
    <property type="component" value="Unassembled WGS sequence"/>
</dbReference>
<protein>
    <recommendedName>
        <fullName evidence="4">Arrestin</fullName>
    </recommendedName>
</protein>
<dbReference type="EMBL" id="ML119052">
    <property type="protein sequence ID" value="ROT40657.1"/>
    <property type="molecule type" value="Genomic_DNA"/>
</dbReference>
<dbReference type="RefSeq" id="XP_028468463.1">
    <property type="nucleotide sequence ID" value="XM_028607803.1"/>
</dbReference>
<sequence length="504" mass="55697">MSAASDMSTALTFSRPILPKGPNIQIKLHDDYRAKIFNSGSPVSGDVVITPWRDTRFDIVSIALIGRASSRVDAAQLSHHSSHTFLKMNMPIPESAYPTPRVFEAGRTYTIPFHFVIPQQLTLSACNHKKQSVFVHDQHMRLPPSMGHWSFDDFSPDMTRIEYLVKARVAEQPDLDDLPLKLMEADRRINVLPTSIEDPPLNITPQDRQYRLTKSKTLRKNIFSGKQGVLTATAAQPAALRVASDFRGSAETSVLVNLSFAPHAPEIAPPKVNRVSAKLQSTTWFSPTPMPVPPNMGDSRQSALTGLSQLSYSMAIGSASSTDMEPTSWQMRPTSITRRDSGYSSEGHHEGHPDSPSDSDHGSNRHPHKPNSGSGGAKAPFYHETTIRVPFKVMTSRKLLLPTFHTCLISRTYTLQLAVTVADTKVNLMVPVQVAVQPSATPQQLSLDPGLPSFDAAMEQREQMEADELLQPRFLGQPYLSPQERSGLPAYNEFSLRRPAMTAT</sequence>
<evidence type="ECO:0008006" key="4">
    <source>
        <dbReference type="Google" id="ProtNLM"/>
    </source>
</evidence>
<dbReference type="InterPro" id="IPR039634">
    <property type="entry name" value="Bul1-like"/>
</dbReference>
<dbReference type="GeneID" id="39576281"/>
<evidence type="ECO:0000313" key="3">
    <source>
        <dbReference type="Proteomes" id="UP000272025"/>
    </source>
</evidence>
<organism evidence="2 3">
    <name type="scientific">Sodiomyces alkalinus (strain CBS 110278 / VKM F-3762 / F11)</name>
    <name type="common">Alkaliphilic filamentous fungus</name>
    <dbReference type="NCBI Taxonomy" id="1314773"/>
    <lineage>
        <taxon>Eukaryota</taxon>
        <taxon>Fungi</taxon>
        <taxon>Dikarya</taxon>
        <taxon>Ascomycota</taxon>
        <taxon>Pezizomycotina</taxon>
        <taxon>Sordariomycetes</taxon>
        <taxon>Hypocreomycetidae</taxon>
        <taxon>Glomerellales</taxon>
        <taxon>Plectosphaerellaceae</taxon>
        <taxon>Sodiomyces</taxon>
    </lineage>
</organism>
<feature type="region of interest" description="Disordered" evidence="1">
    <location>
        <begin position="319"/>
        <end position="380"/>
    </location>
</feature>
<dbReference type="PANTHER" id="PTHR31904:SF1">
    <property type="entry name" value="BYPASS OF STOP CODON PROTEIN 5-RELATED"/>
    <property type="match status" value="1"/>
</dbReference>
<dbReference type="STRING" id="1314773.A0A3N2Q1M1"/>